<feature type="domain" description="HTH lysR-type" evidence="5">
    <location>
        <begin position="1"/>
        <end position="58"/>
    </location>
</feature>
<keyword evidence="2" id="KW-0805">Transcription regulation</keyword>
<gene>
    <name evidence="6" type="ORF">JNE38_05630</name>
</gene>
<evidence type="ECO:0000313" key="6">
    <source>
        <dbReference type="EMBL" id="QRG68632.1"/>
    </source>
</evidence>
<dbReference type="PANTHER" id="PTHR30419">
    <property type="entry name" value="HTH-TYPE TRANSCRIPTIONAL REGULATOR YBHD"/>
    <property type="match status" value="1"/>
</dbReference>
<protein>
    <submittedName>
        <fullName evidence="6">LysR family transcriptional regulator</fullName>
    </submittedName>
</protein>
<dbReference type="SUPFAM" id="SSF53850">
    <property type="entry name" value="Periplasmic binding protein-like II"/>
    <property type="match status" value="1"/>
</dbReference>
<evidence type="ECO:0000256" key="3">
    <source>
        <dbReference type="ARBA" id="ARBA00023125"/>
    </source>
</evidence>
<dbReference type="Gene3D" id="1.10.10.10">
    <property type="entry name" value="Winged helix-like DNA-binding domain superfamily/Winged helix DNA-binding domain"/>
    <property type="match status" value="1"/>
</dbReference>
<dbReference type="SUPFAM" id="SSF46785">
    <property type="entry name" value="Winged helix' DNA-binding domain"/>
    <property type="match status" value="1"/>
</dbReference>
<proteinExistence type="inferred from homology"/>
<evidence type="ECO:0000313" key="7">
    <source>
        <dbReference type="Proteomes" id="UP000596248"/>
    </source>
</evidence>
<keyword evidence="4" id="KW-0804">Transcription</keyword>
<dbReference type="EMBL" id="CP069127">
    <property type="protein sequence ID" value="QRG68632.1"/>
    <property type="molecule type" value="Genomic_DNA"/>
</dbReference>
<keyword evidence="3" id="KW-0238">DNA-binding</keyword>
<reference evidence="6 7" key="1">
    <citation type="submission" date="2021-01" db="EMBL/GenBank/DDBJ databases">
        <title>Identification of strong promoters based on the transcriptome of Brevibacillus choshinensis.</title>
        <authorList>
            <person name="Yao D."/>
            <person name="Zhang K."/>
            <person name="Wu J."/>
        </authorList>
    </citation>
    <scope>NUCLEOTIDE SEQUENCE [LARGE SCALE GENOMIC DNA]</scope>
    <source>
        <strain evidence="6 7">HPD31-SP3</strain>
    </source>
</reference>
<dbReference type="InterPro" id="IPR036388">
    <property type="entry name" value="WH-like_DNA-bd_sf"/>
</dbReference>
<dbReference type="Pfam" id="PF03466">
    <property type="entry name" value="LysR_substrate"/>
    <property type="match status" value="1"/>
</dbReference>
<evidence type="ECO:0000256" key="2">
    <source>
        <dbReference type="ARBA" id="ARBA00023015"/>
    </source>
</evidence>
<dbReference type="InterPro" id="IPR005119">
    <property type="entry name" value="LysR_subst-bd"/>
</dbReference>
<dbReference type="Proteomes" id="UP000596248">
    <property type="component" value="Chromosome"/>
</dbReference>
<name>A0ABX7FTM6_BRECH</name>
<dbReference type="Gene3D" id="3.40.190.290">
    <property type="match status" value="1"/>
</dbReference>
<dbReference type="CDD" id="cd05466">
    <property type="entry name" value="PBP2_LTTR_substrate"/>
    <property type="match status" value="1"/>
</dbReference>
<sequence>MELRQLQYFITLCNELHFSEAAYKLGISQPTLSQQIRVLEDAVGVPLFDRIGKKTVKTEAGVILERYALEIFQKLENAKSAISDLTELHAGHLRVAVLGSDLDYRLTPLLVDFHKEFPHTRVQVISSIEIAEMVLDNEVDLGVGLSLKPDSRLQRIPFYTESYSLYVDDGHALADREYVEAQDLVGIPFVMYPKGFYGRQLLDSWCTEQEISIQTIMETGSATSLLQLVKEGVGATIQPSRLIDSFQSLRIRAIPITNSPIRELAIIHRNDKYMGRAAQAFMKRLEQSFHPSV</sequence>
<keyword evidence="7" id="KW-1185">Reference proteome</keyword>
<dbReference type="InterPro" id="IPR000847">
    <property type="entry name" value="LysR_HTH_N"/>
</dbReference>
<evidence type="ECO:0000256" key="1">
    <source>
        <dbReference type="ARBA" id="ARBA00009437"/>
    </source>
</evidence>
<dbReference type="PRINTS" id="PR00039">
    <property type="entry name" value="HTHLYSR"/>
</dbReference>
<dbReference type="InterPro" id="IPR036390">
    <property type="entry name" value="WH_DNA-bd_sf"/>
</dbReference>
<organism evidence="6 7">
    <name type="scientific">Brevibacillus choshinensis</name>
    <dbReference type="NCBI Taxonomy" id="54911"/>
    <lineage>
        <taxon>Bacteria</taxon>
        <taxon>Bacillati</taxon>
        <taxon>Bacillota</taxon>
        <taxon>Bacilli</taxon>
        <taxon>Bacillales</taxon>
        <taxon>Paenibacillaceae</taxon>
        <taxon>Brevibacillus</taxon>
    </lineage>
</organism>
<evidence type="ECO:0000259" key="5">
    <source>
        <dbReference type="PROSITE" id="PS50931"/>
    </source>
</evidence>
<dbReference type="PROSITE" id="PS50931">
    <property type="entry name" value="HTH_LYSR"/>
    <property type="match status" value="1"/>
</dbReference>
<evidence type="ECO:0000256" key="4">
    <source>
        <dbReference type="ARBA" id="ARBA00023163"/>
    </source>
</evidence>
<dbReference type="Pfam" id="PF00126">
    <property type="entry name" value="HTH_1"/>
    <property type="match status" value="1"/>
</dbReference>
<comment type="similarity">
    <text evidence="1">Belongs to the LysR transcriptional regulatory family.</text>
</comment>
<accession>A0ABX7FTM6</accession>
<dbReference type="InterPro" id="IPR050950">
    <property type="entry name" value="HTH-type_LysR_regulators"/>
</dbReference>
<dbReference type="RefSeq" id="WP_203355631.1">
    <property type="nucleotide sequence ID" value="NZ_CP069127.1"/>
</dbReference>